<feature type="chain" id="PRO_5035202194" description="Secretion system C-terminal sorting domain-containing protein" evidence="2">
    <location>
        <begin position="19"/>
        <end position="333"/>
    </location>
</feature>
<dbReference type="NCBIfam" id="TIGR04183">
    <property type="entry name" value="Por_Secre_tail"/>
    <property type="match status" value="1"/>
</dbReference>
<dbReference type="Pfam" id="PF18962">
    <property type="entry name" value="Por_Secre_tail"/>
    <property type="match status" value="1"/>
</dbReference>
<dbReference type="RefSeq" id="WP_173779391.1">
    <property type="nucleotide sequence ID" value="NZ_JABSNO010000012.1"/>
</dbReference>
<organism evidence="4 5">
    <name type="scientific">Frigoriflavimonas asaccharolytica</name>
    <dbReference type="NCBI Taxonomy" id="2735899"/>
    <lineage>
        <taxon>Bacteria</taxon>
        <taxon>Pseudomonadati</taxon>
        <taxon>Bacteroidota</taxon>
        <taxon>Flavobacteriia</taxon>
        <taxon>Flavobacteriales</taxon>
        <taxon>Weeksellaceae</taxon>
        <taxon>Frigoriflavimonas</taxon>
    </lineage>
</organism>
<evidence type="ECO:0000256" key="2">
    <source>
        <dbReference type="SAM" id="SignalP"/>
    </source>
</evidence>
<gene>
    <name evidence="4" type="ORF">HNQ03_001883</name>
</gene>
<protein>
    <recommendedName>
        <fullName evidence="3">Secretion system C-terminal sorting domain-containing protein</fullName>
    </recommendedName>
</protein>
<feature type="domain" description="Secretion system C-terminal sorting" evidence="3">
    <location>
        <begin position="263"/>
        <end position="326"/>
    </location>
</feature>
<evidence type="ECO:0000259" key="3">
    <source>
        <dbReference type="Pfam" id="PF18962"/>
    </source>
</evidence>
<name>A0A8J8G799_9FLAO</name>
<keyword evidence="1 2" id="KW-0732">Signal</keyword>
<feature type="signal peptide" evidence="2">
    <location>
        <begin position="1"/>
        <end position="18"/>
    </location>
</feature>
<reference evidence="4" key="1">
    <citation type="submission" date="2020-05" db="EMBL/GenBank/DDBJ databases">
        <title>Genomic Encyclopedia of Type Strains, Phase IV (KMG-V): Genome sequencing to study the core and pangenomes of soil and plant-associated prokaryotes.</title>
        <authorList>
            <person name="Whitman W."/>
        </authorList>
    </citation>
    <scope>NUCLEOTIDE SEQUENCE</scope>
    <source>
        <strain evidence="4">16F</strain>
    </source>
</reference>
<keyword evidence="5" id="KW-1185">Reference proteome</keyword>
<comment type="caution">
    <text evidence="4">The sequence shown here is derived from an EMBL/GenBank/DDBJ whole genome shotgun (WGS) entry which is preliminary data.</text>
</comment>
<accession>A0A8J8G799</accession>
<proteinExistence type="predicted"/>
<dbReference type="InterPro" id="IPR026444">
    <property type="entry name" value="Secre_tail"/>
</dbReference>
<evidence type="ECO:0000256" key="1">
    <source>
        <dbReference type="ARBA" id="ARBA00022729"/>
    </source>
</evidence>
<dbReference type="Proteomes" id="UP000610746">
    <property type="component" value="Unassembled WGS sequence"/>
</dbReference>
<sequence length="333" mass="35362">MKKLYILLILAIAQSSFAQTTLTDAANKPVVGNSYAANAVTGTVDNSATGASATFSNPTVTSGAATTTTFVSPTAAEITTFPGSNLKQDDGSGTVLLFKSTANKLEITGLTNSTATLNFAANNGTYLQFPTAFNYNVTDNAQGTFTSTAASGLFKGTIVGTSGASGTLIVGGRTFTNVLRVKIVQTYNLHGPTDTFFIFPIGTLTTTSYLYYDNLRKFPLLTDTTGTAVIALAGINQTDNFAIAQDIVFLGNQEVNAKNSIFMYPNPAEDIVNFEGLSKNQKLVKIYTADGRLVLQDKIENNQLNVSKLSSGNYFITISGDNSETKPFKLIKK</sequence>
<dbReference type="EMBL" id="JABSNO010000012">
    <property type="protein sequence ID" value="NRS92803.1"/>
    <property type="molecule type" value="Genomic_DNA"/>
</dbReference>
<dbReference type="AlphaFoldDB" id="A0A8J8G799"/>
<evidence type="ECO:0000313" key="5">
    <source>
        <dbReference type="Proteomes" id="UP000610746"/>
    </source>
</evidence>
<evidence type="ECO:0000313" key="4">
    <source>
        <dbReference type="EMBL" id="NRS92803.1"/>
    </source>
</evidence>